<protein>
    <submittedName>
        <fullName evidence="1">Uncharacterized protein</fullName>
    </submittedName>
</protein>
<reference evidence="1" key="1">
    <citation type="submission" date="2023-05" db="EMBL/GenBank/DDBJ databases">
        <authorList>
            <person name="Zhang X."/>
        </authorList>
    </citation>
    <scope>NUCLEOTIDE SEQUENCE</scope>
    <source>
        <strain evidence="1">YF14B1</strain>
    </source>
</reference>
<organism evidence="1 2">
    <name type="scientific">Xanthocytophaga flava</name>
    <dbReference type="NCBI Taxonomy" id="3048013"/>
    <lineage>
        <taxon>Bacteria</taxon>
        <taxon>Pseudomonadati</taxon>
        <taxon>Bacteroidota</taxon>
        <taxon>Cytophagia</taxon>
        <taxon>Cytophagales</taxon>
        <taxon>Rhodocytophagaceae</taxon>
        <taxon>Xanthocytophaga</taxon>
    </lineage>
</organism>
<name>A0AAE3UD71_9BACT</name>
<evidence type="ECO:0000313" key="1">
    <source>
        <dbReference type="EMBL" id="MDJ1486258.1"/>
    </source>
</evidence>
<dbReference type="RefSeq" id="WP_313989711.1">
    <property type="nucleotide sequence ID" value="NZ_JASJOS010000032.1"/>
</dbReference>
<sequence>MSYSVETFSESYVAILYQAQPPPVKDCILKPMNAGGGTDIAFALLQ</sequence>
<gene>
    <name evidence="1" type="ORF">QNI16_37600</name>
</gene>
<dbReference type="EMBL" id="JASJOS010000032">
    <property type="protein sequence ID" value="MDJ1486258.1"/>
    <property type="molecule type" value="Genomic_DNA"/>
</dbReference>
<dbReference type="Proteomes" id="UP001241110">
    <property type="component" value="Unassembled WGS sequence"/>
</dbReference>
<accession>A0AAE3UD71</accession>
<proteinExistence type="predicted"/>
<evidence type="ECO:0000313" key="2">
    <source>
        <dbReference type="Proteomes" id="UP001241110"/>
    </source>
</evidence>
<comment type="caution">
    <text evidence="1">The sequence shown here is derived from an EMBL/GenBank/DDBJ whole genome shotgun (WGS) entry which is preliminary data.</text>
</comment>
<dbReference type="AlphaFoldDB" id="A0AAE3UD71"/>